<comment type="similarity">
    <text evidence="1 4">Belongs to the plant dirigent protein family.</text>
</comment>
<dbReference type="Gramene" id="PRQ52756">
    <property type="protein sequence ID" value="PRQ52756"/>
    <property type="gene ID" value="RchiOBHm_Chr2g0158891"/>
</dbReference>
<comment type="subcellular location">
    <subcellularLocation>
        <location evidence="4">Secreted</location>
        <location evidence="4">Extracellular space</location>
        <location evidence="4">Apoplast</location>
    </subcellularLocation>
</comment>
<feature type="chain" id="PRO_5015022129" description="Dirigent protein" evidence="4">
    <location>
        <begin position="18"/>
        <end position="179"/>
    </location>
</feature>
<dbReference type="AlphaFoldDB" id="A0A2P6S269"/>
<protein>
    <recommendedName>
        <fullName evidence="4">Dirigent protein</fullName>
    </recommendedName>
</protein>
<proteinExistence type="inferred from homology"/>
<gene>
    <name evidence="5" type="ORF">RchiOBHm_Chr2g0158891</name>
</gene>
<dbReference type="Gene3D" id="2.40.480.10">
    <property type="entry name" value="Allene oxide cyclase-like"/>
    <property type="match status" value="1"/>
</dbReference>
<accession>A0A2P6S269</accession>
<comment type="caution">
    <text evidence="5">The sequence shown here is derived from an EMBL/GenBank/DDBJ whole genome shotgun (WGS) entry which is preliminary data.</text>
</comment>
<evidence type="ECO:0000256" key="4">
    <source>
        <dbReference type="RuleBase" id="RU363099"/>
    </source>
</evidence>
<dbReference type="PANTHER" id="PTHR21495">
    <property type="entry name" value="NUCLEOPORIN-RELATED"/>
    <property type="match status" value="1"/>
</dbReference>
<dbReference type="STRING" id="74649.A0A2P6S269"/>
<dbReference type="Proteomes" id="UP000238479">
    <property type="component" value="Chromosome 2"/>
</dbReference>
<reference evidence="5 6" key="1">
    <citation type="journal article" date="2018" name="Nat. Genet.">
        <title>The Rosa genome provides new insights in the design of modern roses.</title>
        <authorList>
            <person name="Bendahmane M."/>
        </authorList>
    </citation>
    <scope>NUCLEOTIDE SEQUENCE [LARGE SCALE GENOMIC DNA]</scope>
    <source>
        <strain evidence="6">cv. Old Blush</strain>
    </source>
</reference>
<dbReference type="EMBL" id="PDCK01000040">
    <property type="protein sequence ID" value="PRQ52756.1"/>
    <property type="molecule type" value="Genomic_DNA"/>
</dbReference>
<dbReference type="InterPro" id="IPR004265">
    <property type="entry name" value="Dirigent"/>
</dbReference>
<dbReference type="OMA" id="FETIHFD"/>
<dbReference type="GO" id="GO:0009699">
    <property type="term" value="P:phenylpropanoid biosynthetic process"/>
    <property type="evidence" value="ECO:0007669"/>
    <property type="project" value="UniProtKB-ARBA"/>
</dbReference>
<keyword evidence="3 4" id="KW-0964">Secreted</keyword>
<evidence type="ECO:0000256" key="2">
    <source>
        <dbReference type="ARBA" id="ARBA00011738"/>
    </source>
</evidence>
<keyword evidence="4" id="KW-0052">Apoplast</keyword>
<dbReference type="InterPro" id="IPR044859">
    <property type="entry name" value="Allene_oxi_cyc_Dirigent"/>
</dbReference>
<feature type="signal peptide" evidence="4">
    <location>
        <begin position="1"/>
        <end position="17"/>
    </location>
</feature>
<evidence type="ECO:0000256" key="1">
    <source>
        <dbReference type="ARBA" id="ARBA00010746"/>
    </source>
</evidence>
<dbReference type="GO" id="GO:0048046">
    <property type="term" value="C:apoplast"/>
    <property type="evidence" value="ECO:0007669"/>
    <property type="project" value="UniProtKB-SubCell"/>
</dbReference>
<keyword evidence="6" id="KW-1185">Reference proteome</keyword>
<name>A0A2P6S269_ROSCH</name>
<evidence type="ECO:0000313" key="5">
    <source>
        <dbReference type="EMBL" id="PRQ52756.1"/>
    </source>
</evidence>
<organism evidence="5 6">
    <name type="scientific">Rosa chinensis</name>
    <name type="common">China rose</name>
    <dbReference type="NCBI Taxonomy" id="74649"/>
    <lineage>
        <taxon>Eukaryota</taxon>
        <taxon>Viridiplantae</taxon>
        <taxon>Streptophyta</taxon>
        <taxon>Embryophyta</taxon>
        <taxon>Tracheophyta</taxon>
        <taxon>Spermatophyta</taxon>
        <taxon>Magnoliopsida</taxon>
        <taxon>eudicotyledons</taxon>
        <taxon>Gunneridae</taxon>
        <taxon>Pentapetalae</taxon>
        <taxon>rosids</taxon>
        <taxon>fabids</taxon>
        <taxon>Rosales</taxon>
        <taxon>Rosaceae</taxon>
        <taxon>Rosoideae</taxon>
        <taxon>Rosoideae incertae sedis</taxon>
        <taxon>Rosa</taxon>
    </lineage>
</organism>
<sequence length="179" mass="19584">MALQFNYHSLLLVVVLATTTFLDMATCSIELKETKLSLYFQDFSAGPNTSAVPIAGIAGKLWRVDQFGTVIVTDDRLTVAPSPKSATVGRGQGLVVTSSLDGHNAHVLLSIVFTNRRYNGSTLEIQGTSRQFEAVREVSVVSGTGKFRFARGYATFETYSVDPTNLYAVIRFNITVQHK</sequence>
<keyword evidence="4" id="KW-0732">Signal</keyword>
<evidence type="ECO:0000256" key="3">
    <source>
        <dbReference type="ARBA" id="ARBA00022525"/>
    </source>
</evidence>
<comment type="subunit">
    <text evidence="2 4">Homodimer.</text>
</comment>
<comment type="function">
    <text evidence="4">Dirigent proteins impart stereoselectivity on the phenoxy radical-coupling reaction, yielding optically active lignans from two molecules of coniferyl alcohol in the biosynthesis of lignans, flavonolignans, and alkaloids and thus plays a central role in plant secondary metabolism.</text>
</comment>
<dbReference type="Pfam" id="PF03018">
    <property type="entry name" value="Dirigent"/>
    <property type="match status" value="1"/>
</dbReference>
<evidence type="ECO:0000313" key="6">
    <source>
        <dbReference type="Proteomes" id="UP000238479"/>
    </source>
</evidence>